<keyword evidence="3" id="KW-1185">Reference proteome</keyword>
<dbReference type="RefSeq" id="WP_213494482.1">
    <property type="nucleotide sequence ID" value="NZ_CP074694.1"/>
</dbReference>
<organism evidence="2 3">
    <name type="scientific">Telmatocola sphagniphila</name>
    <dbReference type="NCBI Taxonomy" id="1123043"/>
    <lineage>
        <taxon>Bacteria</taxon>
        <taxon>Pseudomonadati</taxon>
        <taxon>Planctomycetota</taxon>
        <taxon>Planctomycetia</taxon>
        <taxon>Gemmatales</taxon>
        <taxon>Gemmataceae</taxon>
    </lineage>
</organism>
<evidence type="ECO:0000313" key="2">
    <source>
        <dbReference type="EMBL" id="QVL30611.1"/>
    </source>
</evidence>
<feature type="chain" id="PRO_5034757718" evidence="1">
    <location>
        <begin position="20"/>
        <end position="323"/>
    </location>
</feature>
<accession>A0A8E6EWW3</accession>
<dbReference type="KEGG" id="tsph:KIH39_17345"/>
<reference evidence="2" key="1">
    <citation type="submission" date="2021-05" db="EMBL/GenBank/DDBJ databases">
        <title>Complete genome sequence of the cellulolytic planctomycete Telmatocola sphagniphila SP2T and characterization of the first cellulase from planctomycetes.</title>
        <authorList>
            <person name="Rakitin A.L."/>
            <person name="Beletsky A.V."/>
            <person name="Naumoff D.G."/>
            <person name="Kulichevskaya I.S."/>
            <person name="Mardanov A.V."/>
            <person name="Ravin N.V."/>
            <person name="Dedysh S.N."/>
        </authorList>
    </citation>
    <scope>NUCLEOTIDE SEQUENCE</scope>
    <source>
        <strain evidence="2">SP2T</strain>
    </source>
</reference>
<dbReference type="AlphaFoldDB" id="A0A8E6EWW3"/>
<proteinExistence type="predicted"/>
<evidence type="ECO:0000256" key="1">
    <source>
        <dbReference type="SAM" id="SignalP"/>
    </source>
</evidence>
<dbReference type="Proteomes" id="UP000676194">
    <property type="component" value="Chromosome"/>
</dbReference>
<dbReference type="EMBL" id="CP074694">
    <property type="protein sequence ID" value="QVL30611.1"/>
    <property type="molecule type" value="Genomic_DNA"/>
</dbReference>
<feature type="signal peptide" evidence="1">
    <location>
        <begin position="1"/>
        <end position="19"/>
    </location>
</feature>
<keyword evidence="1" id="KW-0732">Signal</keyword>
<sequence length="323" mass="37034">MKYFLLSCFLLAWPPLGLAEERIAIRQEKDFLQIETDALSARIQTRGYVSGVSAGSLIDKKTETKDLGFGLHIMDFLLAPGWREDKYSREVPFHGRLAKHLVEGPQICTQAKILEPAITRGTDFVAVQLRFKFTEAAPGLKASSLWEQTLLFKTGIRYFFSAEEITSANTVEDLFYRIDMPGHIKHKKGDTFEQVYLSYLEKPLTAKEFENNFAPDAKFLYQRDDSKLPARMIRAYKTRNGPWLAGLTLDPGATSEAWCHQRDYVCFIQELHKRSVKTGEKFGAAYIVGWFDSIPDMAKTYDEFKGIRKIEVDPLQKSFRFAR</sequence>
<protein>
    <submittedName>
        <fullName evidence="2">Uncharacterized protein</fullName>
    </submittedName>
</protein>
<gene>
    <name evidence="2" type="ORF">KIH39_17345</name>
</gene>
<name>A0A8E6EWW3_9BACT</name>
<evidence type="ECO:0000313" key="3">
    <source>
        <dbReference type="Proteomes" id="UP000676194"/>
    </source>
</evidence>